<dbReference type="Proteomes" id="UP000321408">
    <property type="component" value="Chromosome"/>
</dbReference>
<evidence type="ECO:0008006" key="4">
    <source>
        <dbReference type="Google" id="ProtNLM"/>
    </source>
</evidence>
<dbReference type="KEGG" id="psyt:DSAG12_02620"/>
<sequence>MNSSYTITYLDISLITLLGLLIVTNLIITKYSKSWLESYSNLSHWNDFFSNYEIITKKKELSLLERDFQEFESENSKQGIKCPICGRYHNSFSNYCDNCGNELFNRKDEQ</sequence>
<keyword evidence="1" id="KW-0812">Transmembrane</keyword>
<dbReference type="AlphaFoldDB" id="A0A5B9DDD8"/>
<evidence type="ECO:0000313" key="2">
    <source>
        <dbReference type="EMBL" id="QEE16790.1"/>
    </source>
</evidence>
<evidence type="ECO:0000256" key="1">
    <source>
        <dbReference type="SAM" id="Phobius"/>
    </source>
</evidence>
<reference evidence="2 3" key="1">
    <citation type="journal article" date="2020" name="Nature">
        <title>Isolation of an archaeon at the prokaryote-eukaryote interface.</title>
        <authorList>
            <person name="Imachi H."/>
            <person name="Nobu M.K."/>
            <person name="Nakahara N."/>
            <person name="Morono Y."/>
            <person name="Ogawara M."/>
            <person name="Takaki Y."/>
            <person name="Takano Y."/>
            <person name="Uematsu K."/>
            <person name="Ikuta T."/>
            <person name="Ito M."/>
            <person name="Matsui Y."/>
            <person name="Miyazaki M."/>
            <person name="Murata K."/>
            <person name="Saito Y."/>
            <person name="Sakai S."/>
            <person name="Song C."/>
            <person name="Tasumi E."/>
            <person name="Yamanaka Y."/>
            <person name="Yamaguchi T."/>
            <person name="Kamagata Y."/>
            <person name="Tamaki H."/>
            <person name="Takai K."/>
        </authorList>
    </citation>
    <scope>NUCLEOTIDE SEQUENCE [LARGE SCALE GENOMIC DNA]</scope>
    <source>
        <strain evidence="2 3">MK-D1</strain>
    </source>
</reference>
<name>A0A5B9DDD8_9ARCH</name>
<dbReference type="EMBL" id="CP042905">
    <property type="protein sequence ID" value="QEE16790.1"/>
    <property type="molecule type" value="Genomic_DNA"/>
</dbReference>
<proteinExistence type="predicted"/>
<reference evidence="2 3" key="2">
    <citation type="journal article" date="2024" name="Int. J. Syst. Evol. Microbiol.">
        <title>Promethearchaeum syntrophicum gen. nov., sp. nov., an anaerobic, obligately syntrophic archaeon, the first isolate of the lineage 'Asgard' archaea, and proposal of the new archaeal phylum Promethearchaeota phyl. nov. and kingdom Promethearchaeati regn. nov.</title>
        <authorList>
            <person name="Imachi H."/>
            <person name="Nobu M.K."/>
            <person name="Kato S."/>
            <person name="Takaki Y."/>
            <person name="Miyazaki M."/>
            <person name="Miyata M."/>
            <person name="Ogawara M."/>
            <person name="Saito Y."/>
            <person name="Sakai S."/>
            <person name="Tahara Y.O."/>
            <person name="Takano Y."/>
            <person name="Tasumi E."/>
            <person name="Uematsu K."/>
            <person name="Yoshimura T."/>
            <person name="Itoh T."/>
            <person name="Ohkuma M."/>
            <person name="Takai K."/>
        </authorList>
    </citation>
    <scope>NUCLEOTIDE SEQUENCE [LARGE SCALE GENOMIC DNA]</scope>
    <source>
        <strain evidence="2 3">MK-D1</strain>
    </source>
</reference>
<evidence type="ECO:0000313" key="3">
    <source>
        <dbReference type="Proteomes" id="UP000321408"/>
    </source>
</evidence>
<organism evidence="2 3">
    <name type="scientific">Promethearchaeum syntrophicum</name>
    <dbReference type="NCBI Taxonomy" id="2594042"/>
    <lineage>
        <taxon>Archaea</taxon>
        <taxon>Promethearchaeati</taxon>
        <taxon>Promethearchaeota</taxon>
        <taxon>Promethearchaeia</taxon>
        <taxon>Promethearchaeales</taxon>
        <taxon>Promethearchaeaceae</taxon>
        <taxon>Promethearchaeum</taxon>
    </lineage>
</organism>
<dbReference type="GeneID" id="41330603"/>
<accession>A0A5B9DDD8</accession>
<protein>
    <recommendedName>
        <fullName evidence="4">Zinc-ribbon domain-containing protein</fullName>
    </recommendedName>
</protein>
<keyword evidence="1" id="KW-0472">Membrane</keyword>
<feature type="transmembrane region" description="Helical" evidence="1">
    <location>
        <begin position="6"/>
        <end position="28"/>
    </location>
</feature>
<keyword evidence="3" id="KW-1185">Reference proteome</keyword>
<dbReference type="RefSeq" id="WP_147663721.1">
    <property type="nucleotide sequence ID" value="NZ_CP042905.2"/>
</dbReference>
<gene>
    <name evidence="2" type="ORF">DSAG12_02620</name>
</gene>
<keyword evidence="1" id="KW-1133">Transmembrane helix</keyword>